<feature type="domain" description="Purple acid phosphatase N-terminal" evidence="3">
    <location>
        <begin position="4"/>
        <end position="94"/>
    </location>
</feature>
<evidence type="ECO:0000313" key="5">
    <source>
        <dbReference type="Proteomes" id="UP000036987"/>
    </source>
</evidence>
<dbReference type="GO" id="GO:0046872">
    <property type="term" value="F:metal ion binding"/>
    <property type="evidence" value="ECO:0007669"/>
    <property type="project" value="InterPro"/>
</dbReference>
<dbReference type="Gene3D" id="2.60.40.380">
    <property type="entry name" value="Purple acid phosphatase-like, N-terminal"/>
    <property type="match status" value="1"/>
</dbReference>
<gene>
    <name evidence="4" type="ORF">ZOSMA_11G00490</name>
</gene>
<dbReference type="Pfam" id="PF16656">
    <property type="entry name" value="Pur_ac_phosph_N"/>
    <property type="match status" value="1"/>
</dbReference>
<proteinExistence type="predicted"/>
<accession>A0A0K9Q156</accession>
<dbReference type="PANTHER" id="PTHR45778:SF7">
    <property type="entry name" value="PURPLE ACID PHOSPHATASE"/>
    <property type="match status" value="1"/>
</dbReference>
<dbReference type="EMBL" id="LFYR01000216">
    <property type="protein sequence ID" value="KMZ75028.1"/>
    <property type="molecule type" value="Genomic_DNA"/>
</dbReference>
<evidence type="ECO:0000259" key="3">
    <source>
        <dbReference type="Pfam" id="PF16656"/>
    </source>
</evidence>
<dbReference type="InterPro" id="IPR008963">
    <property type="entry name" value="Purple_acid_Pase-like_N"/>
</dbReference>
<reference evidence="5" key="1">
    <citation type="journal article" date="2016" name="Nature">
        <title>The genome of the seagrass Zostera marina reveals angiosperm adaptation to the sea.</title>
        <authorList>
            <person name="Olsen J.L."/>
            <person name="Rouze P."/>
            <person name="Verhelst B."/>
            <person name="Lin Y.-C."/>
            <person name="Bayer T."/>
            <person name="Collen J."/>
            <person name="Dattolo E."/>
            <person name="De Paoli E."/>
            <person name="Dittami S."/>
            <person name="Maumus F."/>
            <person name="Michel G."/>
            <person name="Kersting A."/>
            <person name="Lauritano C."/>
            <person name="Lohaus R."/>
            <person name="Toepel M."/>
            <person name="Tonon T."/>
            <person name="Vanneste K."/>
            <person name="Amirebrahimi M."/>
            <person name="Brakel J."/>
            <person name="Bostroem C."/>
            <person name="Chovatia M."/>
            <person name="Grimwood J."/>
            <person name="Jenkins J.W."/>
            <person name="Jueterbock A."/>
            <person name="Mraz A."/>
            <person name="Stam W.T."/>
            <person name="Tice H."/>
            <person name="Bornberg-Bauer E."/>
            <person name="Green P.J."/>
            <person name="Pearson G.A."/>
            <person name="Procaccini G."/>
            <person name="Duarte C.M."/>
            <person name="Schmutz J."/>
            <person name="Reusch T.B.H."/>
            <person name="Van de Peer Y."/>
        </authorList>
    </citation>
    <scope>NUCLEOTIDE SEQUENCE [LARGE SCALE GENOMIC DNA]</scope>
    <source>
        <strain evidence="5">cv. Finnish</strain>
    </source>
</reference>
<dbReference type="GO" id="GO:0003993">
    <property type="term" value="F:acid phosphatase activity"/>
    <property type="evidence" value="ECO:0007669"/>
    <property type="project" value="InterPro"/>
</dbReference>
<dbReference type="OrthoDB" id="1748997at2759"/>
<protein>
    <recommendedName>
        <fullName evidence="3">Purple acid phosphatase N-terminal domain-containing protein</fullName>
    </recommendedName>
</protein>
<name>A0A0K9Q156_ZOSMR</name>
<comment type="caution">
    <text evidence="4">The sequence shown here is derived from an EMBL/GenBank/DDBJ whole genome shotgun (WGS) entry which is preliminary data.</text>
</comment>
<dbReference type="SUPFAM" id="SSF49363">
    <property type="entry name" value="Purple acid phosphatase, N-terminal domain"/>
    <property type="match status" value="1"/>
</dbReference>
<evidence type="ECO:0000256" key="2">
    <source>
        <dbReference type="ARBA" id="ARBA00022525"/>
    </source>
</evidence>
<keyword evidence="5" id="KW-1185">Reference proteome</keyword>
<organism evidence="4 5">
    <name type="scientific">Zostera marina</name>
    <name type="common">Eelgrass</name>
    <dbReference type="NCBI Taxonomy" id="29655"/>
    <lineage>
        <taxon>Eukaryota</taxon>
        <taxon>Viridiplantae</taxon>
        <taxon>Streptophyta</taxon>
        <taxon>Embryophyta</taxon>
        <taxon>Tracheophyta</taxon>
        <taxon>Spermatophyta</taxon>
        <taxon>Magnoliopsida</taxon>
        <taxon>Liliopsida</taxon>
        <taxon>Zosteraceae</taxon>
        <taxon>Zostera</taxon>
    </lineage>
</organism>
<sequence>MMGPEQVHLALTERENEMRVMWITGNKDECFVEYGRRKEGKLEERIKAVLARYEISHMCDKPANTSIGWRDPGWVHDAAMTGLKRGTRYYYRVMGVIHEIFKS</sequence>
<dbReference type="InterPro" id="IPR015914">
    <property type="entry name" value="PAPs_N"/>
</dbReference>
<dbReference type="Proteomes" id="UP000036987">
    <property type="component" value="Unassembled WGS sequence"/>
</dbReference>
<evidence type="ECO:0000256" key="1">
    <source>
        <dbReference type="ARBA" id="ARBA00004613"/>
    </source>
</evidence>
<evidence type="ECO:0000313" key="4">
    <source>
        <dbReference type="EMBL" id="KMZ75028.1"/>
    </source>
</evidence>
<dbReference type="PANTHER" id="PTHR45778">
    <property type="entry name" value="PURPLE ACID PHOSPHATASE-RELATED"/>
    <property type="match status" value="1"/>
</dbReference>
<dbReference type="STRING" id="29655.A0A0K9Q156"/>
<keyword evidence="2" id="KW-0964">Secreted</keyword>
<dbReference type="AlphaFoldDB" id="A0A0K9Q156"/>
<comment type="subcellular location">
    <subcellularLocation>
        <location evidence="1">Secreted</location>
    </subcellularLocation>
</comment>
<dbReference type="OMA" id="WVHDAAM"/>
<dbReference type="GO" id="GO:0005576">
    <property type="term" value="C:extracellular region"/>
    <property type="evidence" value="ECO:0007669"/>
    <property type="project" value="UniProtKB-SubCell"/>
</dbReference>